<evidence type="ECO:0000256" key="1">
    <source>
        <dbReference type="SAM" id="Phobius"/>
    </source>
</evidence>
<dbReference type="EMBL" id="MU128995">
    <property type="protein sequence ID" value="KAF9511843.1"/>
    <property type="molecule type" value="Genomic_DNA"/>
</dbReference>
<dbReference type="OrthoDB" id="272266at2759"/>
<keyword evidence="1" id="KW-1133">Transmembrane helix</keyword>
<organism evidence="2 3">
    <name type="scientific">Hydnum rufescens UP504</name>
    <dbReference type="NCBI Taxonomy" id="1448309"/>
    <lineage>
        <taxon>Eukaryota</taxon>
        <taxon>Fungi</taxon>
        <taxon>Dikarya</taxon>
        <taxon>Basidiomycota</taxon>
        <taxon>Agaricomycotina</taxon>
        <taxon>Agaricomycetes</taxon>
        <taxon>Cantharellales</taxon>
        <taxon>Hydnaceae</taxon>
        <taxon>Hydnum</taxon>
    </lineage>
</organism>
<comment type="caution">
    <text evidence="2">The sequence shown here is derived from an EMBL/GenBank/DDBJ whole genome shotgun (WGS) entry which is preliminary data.</text>
</comment>
<proteinExistence type="predicted"/>
<feature type="non-terminal residue" evidence="2">
    <location>
        <position position="61"/>
    </location>
</feature>
<evidence type="ECO:0000313" key="3">
    <source>
        <dbReference type="Proteomes" id="UP000886523"/>
    </source>
</evidence>
<reference evidence="2" key="1">
    <citation type="journal article" date="2020" name="Nat. Commun.">
        <title>Large-scale genome sequencing of mycorrhizal fungi provides insights into the early evolution of symbiotic traits.</title>
        <authorList>
            <person name="Miyauchi S."/>
            <person name="Kiss E."/>
            <person name="Kuo A."/>
            <person name="Drula E."/>
            <person name="Kohler A."/>
            <person name="Sanchez-Garcia M."/>
            <person name="Morin E."/>
            <person name="Andreopoulos B."/>
            <person name="Barry K.W."/>
            <person name="Bonito G."/>
            <person name="Buee M."/>
            <person name="Carver A."/>
            <person name="Chen C."/>
            <person name="Cichocki N."/>
            <person name="Clum A."/>
            <person name="Culley D."/>
            <person name="Crous P.W."/>
            <person name="Fauchery L."/>
            <person name="Girlanda M."/>
            <person name="Hayes R.D."/>
            <person name="Keri Z."/>
            <person name="LaButti K."/>
            <person name="Lipzen A."/>
            <person name="Lombard V."/>
            <person name="Magnuson J."/>
            <person name="Maillard F."/>
            <person name="Murat C."/>
            <person name="Nolan M."/>
            <person name="Ohm R.A."/>
            <person name="Pangilinan J."/>
            <person name="Pereira M.F."/>
            <person name="Perotto S."/>
            <person name="Peter M."/>
            <person name="Pfister S."/>
            <person name="Riley R."/>
            <person name="Sitrit Y."/>
            <person name="Stielow J.B."/>
            <person name="Szollosi G."/>
            <person name="Zifcakova L."/>
            <person name="Stursova M."/>
            <person name="Spatafora J.W."/>
            <person name="Tedersoo L."/>
            <person name="Vaario L.M."/>
            <person name="Yamada A."/>
            <person name="Yan M."/>
            <person name="Wang P."/>
            <person name="Xu J."/>
            <person name="Bruns T."/>
            <person name="Baldrian P."/>
            <person name="Vilgalys R."/>
            <person name="Dunand C."/>
            <person name="Henrissat B."/>
            <person name="Grigoriev I.V."/>
            <person name="Hibbett D."/>
            <person name="Nagy L.G."/>
            <person name="Martin F.M."/>
        </authorList>
    </citation>
    <scope>NUCLEOTIDE SEQUENCE</scope>
    <source>
        <strain evidence="2">UP504</strain>
    </source>
</reference>
<evidence type="ECO:0000313" key="2">
    <source>
        <dbReference type="EMBL" id="KAF9511843.1"/>
    </source>
</evidence>
<gene>
    <name evidence="2" type="ORF">BS47DRAFT_1346254</name>
</gene>
<dbReference type="AlphaFoldDB" id="A0A9P6ATU5"/>
<keyword evidence="3" id="KW-1185">Reference proteome</keyword>
<dbReference type="Proteomes" id="UP000886523">
    <property type="component" value="Unassembled WGS sequence"/>
</dbReference>
<keyword evidence="1" id="KW-0812">Transmembrane</keyword>
<accession>A0A9P6ATU5</accession>
<keyword evidence="1" id="KW-0472">Membrane</keyword>
<protein>
    <submittedName>
        <fullName evidence="2">Uncharacterized protein</fullName>
    </submittedName>
</protein>
<name>A0A9P6ATU5_9AGAM</name>
<sequence length="61" mass="6919">MSLGASDVTVSPFVFIISSPRLRPRFLYCTLLFWSTLILALLQTLHSFPANFLLFSEVVKN</sequence>
<feature type="transmembrane region" description="Helical" evidence="1">
    <location>
        <begin position="26"/>
        <end position="45"/>
    </location>
</feature>